<dbReference type="EMBL" id="VSRR010104941">
    <property type="protein sequence ID" value="MPC96184.1"/>
    <property type="molecule type" value="Genomic_DNA"/>
</dbReference>
<evidence type="ECO:0000313" key="2">
    <source>
        <dbReference type="Proteomes" id="UP000324222"/>
    </source>
</evidence>
<accession>A0A5B7JV01</accession>
<gene>
    <name evidence="1" type="ORF">E2C01_091426</name>
</gene>
<organism evidence="1 2">
    <name type="scientific">Portunus trituberculatus</name>
    <name type="common">Swimming crab</name>
    <name type="synonym">Neptunus trituberculatus</name>
    <dbReference type="NCBI Taxonomy" id="210409"/>
    <lineage>
        <taxon>Eukaryota</taxon>
        <taxon>Metazoa</taxon>
        <taxon>Ecdysozoa</taxon>
        <taxon>Arthropoda</taxon>
        <taxon>Crustacea</taxon>
        <taxon>Multicrustacea</taxon>
        <taxon>Malacostraca</taxon>
        <taxon>Eumalacostraca</taxon>
        <taxon>Eucarida</taxon>
        <taxon>Decapoda</taxon>
        <taxon>Pleocyemata</taxon>
        <taxon>Brachyura</taxon>
        <taxon>Eubrachyura</taxon>
        <taxon>Portunoidea</taxon>
        <taxon>Portunidae</taxon>
        <taxon>Portuninae</taxon>
        <taxon>Portunus</taxon>
    </lineage>
</organism>
<comment type="caution">
    <text evidence="1">The sequence shown here is derived from an EMBL/GenBank/DDBJ whole genome shotgun (WGS) entry which is preliminary data.</text>
</comment>
<name>A0A5B7JV01_PORTR</name>
<keyword evidence="2" id="KW-1185">Reference proteome</keyword>
<evidence type="ECO:0000313" key="1">
    <source>
        <dbReference type="EMBL" id="MPC96184.1"/>
    </source>
</evidence>
<proteinExistence type="predicted"/>
<protein>
    <submittedName>
        <fullName evidence="1">Uncharacterized protein</fullName>
    </submittedName>
</protein>
<sequence>MPGDVVDGRGWVDGSGGAGFCKIANKRGTVEPRVLWGPRGLQAHGFKSYPRSGCGLGFLTRSNDFLAGGL</sequence>
<reference evidence="1 2" key="1">
    <citation type="submission" date="2019-05" db="EMBL/GenBank/DDBJ databases">
        <title>Another draft genome of Portunus trituberculatus and its Hox gene families provides insights of decapod evolution.</title>
        <authorList>
            <person name="Jeong J.-H."/>
            <person name="Song I."/>
            <person name="Kim S."/>
            <person name="Choi T."/>
            <person name="Kim D."/>
            <person name="Ryu S."/>
            <person name="Kim W."/>
        </authorList>
    </citation>
    <scope>NUCLEOTIDE SEQUENCE [LARGE SCALE GENOMIC DNA]</scope>
    <source>
        <tissue evidence="1">Muscle</tissue>
    </source>
</reference>
<dbReference type="AlphaFoldDB" id="A0A5B7JV01"/>
<dbReference type="Proteomes" id="UP000324222">
    <property type="component" value="Unassembled WGS sequence"/>
</dbReference>